<dbReference type="PANTHER" id="PTHR37166:SF1">
    <property type="entry name" value="PROTEIN FLAG"/>
    <property type="match status" value="1"/>
</dbReference>
<feature type="coiled-coil region" evidence="1">
    <location>
        <begin position="36"/>
        <end position="68"/>
    </location>
</feature>
<comment type="caution">
    <text evidence="3">The sequence shown here is derived from an EMBL/GenBank/DDBJ whole genome shotgun (WGS) entry which is preliminary data.</text>
</comment>
<dbReference type="InterPro" id="IPR005186">
    <property type="entry name" value="FlaG"/>
</dbReference>
<dbReference type="RefSeq" id="WP_087507616.1">
    <property type="nucleotide sequence ID" value="NZ_BMDX01000031.1"/>
</dbReference>
<feature type="region of interest" description="Disordered" evidence="2">
    <location>
        <begin position="1"/>
        <end position="36"/>
    </location>
</feature>
<evidence type="ECO:0000313" key="4">
    <source>
        <dbReference type="Proteomes" id="UP000619743"/>
    </source>
</evidence>
<dbReference type="PANTHER" id="PTHR37166">
    <property type="entry name" value="PROTEIN FLAG"/>
    <property type="match status" value="1"/>
</dbReference>
<accession>A0A8J2UAQ6</accession>
<proteinExistence type="predicted"/>
<dbReference type="AlphaFoldDB" id="A0A8J2UAQ6"/>
<keyword evidence="1" id="KW-0175">Coiled coil</keyword>
<sequence>MAIDNSVMPDLSAATTIKPQVAPQADETSKSEEVTKQTVQEAIAAAEAAKAQAQAEVEQKAAAAEEELKPEQLEVVVQQLQEFVQTLNRDIAFSVDKESGKDVIKVTNQDTGELVRQIPSEEVLLLAARLSEATGLLVNTEV</sequence>
<reference evidence="4" key="1">
    <citation type="journal article" date="2019" name="Int. J. Syst. Evol. Microbiol.">
        <title>The Global Catalogue of Microorganisms (GCM) 10K type strain sequencing project: providing services to taxonomists for standard genome sequencing and annotation.</title>
        <authorList>
            <consortium name="The Broad Institute Genomics Platform"/>
            <consortium name="The Broad Institute Genome Sequencing Center for Infectious Disease"/>
            <person name="Wu L."/>
            <person name="Ma J."/>
        </authorList>
    </citation>
    <scope>NUCLEOTIDE SEQUENCE [LARGE SCALE GENOMIC DNA]</scope>
    <source>
        <strain evidence="4">CGMCC 1.10130</strain>
    </source>
</reference>
<dbReference type="OrthoDB" id="5741693at2"/>
<protein>
    <recommendedName>
        <fullName evidence="5">Flagellar protein FlaG</fullName>
    </recommendedName>
</protein>
<dbReference type="Pfam" id="PF03646">
    <property type="entry name" value="FlaG"/>
    <property type="match status" value="1"/>
</dbReference>
<organism evidence="3 4">
    <name type="scientific">Neiella marina</name>
    <dbReference type="NCBI Taxonomy" id="508461"/>
    <lineage>
        <taxon>Bacteria</taxon>
        <taxon>Pseudomonadati</taxon>
        <taxon>Pseudomonadota</taxon>
        <taxon>Gammaproteobacteria</taxon>
        <taxon>Alteromonadales</taxon>
        <taxon>Echinimonadaceae</taxon>
        <taxon>Neiella</taxon>
    </lineage>
</organism>
<dbReference type="Proteomes" id="UP000619743">
    <property type="component" value="Unassembled WGS sequence"/>
</dbReference>
<dbReference type="EMBL" id="BMDX01000031">
    <property type="protein sequence ID" value="GGA90236.1"/>
    <property type="molecule type" value="Genomic_DNA"/>
</dbReference>
<evidence type="ECO:0000313" key="3">
    <source>
        <dbReference type="EMBL" id="GGA90236.1"/>
    </source>
</evidence>
<keyword evidence="4" id="KW-1185">Reference proteome</keyword>
<gene>
    <name evidence="3" type="ORF">GCM10011369_35470</name>
</gene>
<dbReference type="InterPro" id="IPR035924">
    <property type="entry name" value="FlaG-like_sf"/>
</dbReference>
<evidence type="ECO:0008006" key="5">
    <source>
        <dbReference type="Google" id="ProtNLM"/>
    </source>
</evidence>
<dbReference type="Gene3D" id="3.30.160.170">
    <property type="entry name" value="FlaG-like"/>
    <property type="match status" value="1"/>
</dbReference>
<dbReference type="SUPFAM" id="SSF160214">
    <property type="entry name" value="FlaG-like"/>
    <property type="match status" value="1"/>
</dbReference>
<name>A0A8J2UAQ6_9GAMM</name>
<evidence type="ECO:0000256" key="2">
    <source>
        <dbReference type="SAM" id="MobiDB-lite"/>
    </source>
</evidence>
<evidence type="ECO:0000256" key="1">
    <source>
        <dbReference type="SAM" id="Coils"/>
    </source>
</evidence>